<gene>
    <name evidence="2" type="ORF">FX988_00770</name>
</gene>
<sequence length="32" mass="3582">MDSVTTFWMAGVVFMMFAYGAIALGGFLKYKK</sequence>
<evidence type="ECO:0000256" key="1">
    <source>
        <dbReference type="SAM" id="Phobius"/>
    </source>
</evidence>
<feature type="transmembrane region" description="Helical" evidence="1">
    <location>
        <begin position="6"/>
        <end position="28"/>
    </location>
</feature>
<dbReference type="Proteomes" id="UP000464524">
    <property type="component" value="Chromosome"/>
</dbReference>
<protein>
    <submittedName>
        <fullName evidence="2">Uncharacterized protein</fullName>
    </submittedName>
</protein>
<dbReference type="KEGG" id="pmes:FX988_00770"/>
<name>A0A857JFV6_9ALTE</name>
<keyword evidence="1" id="KW-0812">Transmembrane</keyword>
<organism evidence="2 3">
    <name type="scientific">Paraglaciecola mesophila</name>
    <dbReference type="NCBI Taxonomy" id="197222"/>
    <lineage>
        <taxon>Bacteria</taxon>
        <taxon>Pseudomonadati</taxon>
        <taxon>Pseudomonadota</taxon>
        <taxon>Gammaproteobacteria</taxon>
        <taxon>Alteromonadales</taxon>
        <taxon>Alteromonadaceae</taxon>
        <taxon>Paraglaciecola</taxon>
    </lineage>
</organism>
<proteinExistence type="predicted"/>
<reference evidence="2 3" key="1">
    <citation type="submission" date="2019-12" db="EMBL/GenBank/DDBJ databases">
        <title>Genome sequencing and assembly of endphytes of Porphyra tenera.</title>
        <authorList>
            <person name="Park J.M."/>
            <person name="Shin R."/>
            <person name="Jo S.H."/>
        </authorList>
    </citation>
    <scope>NUCLEOTIDE SEQUENCE [LARGE SCALE GENOMIC DNA]</scope>
    <source>
        <strain evidence="2 3">GPM4</strain>
    </source>
</reference>
<evidence type="ECO:0000313" key="2">
    <source>
        <dbReference type="EMBL" id="QHJ10556.1"/>
    </source>
</evidence>
<dbReference type="AlphaFoldDB" id="A0A857JFV6"/>
<keyword evidence="1" id="KW-0472">Membrane</keyword>
<evidence type="ECO:0000313" key="3">
    <source>
        <dbReference type="Proteomes" id="UP000464524"/>
    </source>
</evidence>
<dbReference type="EMBL" id="CP047656">
    <property type="protein sequence ID" value="QHJ10556.1"/>
    <property type="molecule type" value="Genomic_DNA"/>
</dbReference>
<accession>A0A857JFV6</accession>
<keyword evidence="1" id="KW-1133">Transmembrane helix</keyword>
<keyword evidence="3" id="KW-1185">Reference proteome</keyword>